<dbReference type="Pfam" id="PF02801">
    <property type="entry name" value="Ketoacyl-synt_C"/>
    <property type="match status" value="1"/>
</dbReference>
<dbReference type="InterPro" id="IPR020806">
    <property type="entry name" value="PKS_PP-bd"/>
</dbReference>
<dbReference type="Pfam" id="PF00109">
    <property type="entry name" value="ketoacyl-synt"/>
    <property type="match status" value="1"/>
</dbReference>
<feature type="domain" description="Ketosynthase family 3 (KS3)" evidence="6">
    <location>
        <begin position="220"/>
        <end position="643"/>
    </location>
</feature>
<name>A0ABT2JKB4_9PSEU</name>
<dbReference type="PROSITE" id="PS52004">
    <property type="entry name" value="KS3_2"/>
    <property type="match status" value="1"/>
</dbReference>
<dbReference type="PANTHER" id="PTHR43775">
    <property type="entry name" value="FATTY ACID SYNTHASE"/>
    <property type="match status" value="1"/>
</dbReference>
<gene>
    <name evidence="7" type="ORF">JT362_35025</name>
</gene>
<dbReference type="InterPro" id="IPR013968">
    <property type="entry name" value="PKS_KR"/>
</dbReference>
<dbReference type="PROSITE" id="PS00012">
    <property type="entry name" value="PHOSPHOPANTETHEINE"/>
    <property type="match status" value="1"/>
</dbReference>
<dbReference type="InterPro" id="IPR018201">
    <property type="entry name" value="Ketoacyl_synth_AS"/>
</dbReference>
<dbReference type="Pfam" id="PF00550">
    <property type="entry name" value="PP-binding"/>
    <property type="match status" value="1"/>
</dbReference>
<dbReference type="SMART" id="SM00823">
    <property type="entry name" value="PKS_PP"/>
    <property type="match status" value="1"/>
</dbReference>
<proteinExistence type="predicted"/>
<dbReference type="RefSeq" id="WP_260196302.1">
    <property type="nucleotide sequence ID" value="NZ_JAFFZE010000042.1"/>
</dbReference>
<evidence type="ECO:0000256" key="4">
    <source>
        <dbReference type="SAM" id="MobiDB-lite"/>
    </source>
</evidence>
<dbReference type="SUPFAM" id="SSF47336">
    <property type="entry name" value="ACP-like"/>
    <property type="match status" value="1"/>
</dbReference>
<dbReference type="PROSITE" id="PS00606">
    <property type="entry name" value="KS3_1"/>
    <property type="match status" value="1"/>
</dbReference>
<feature type="compositionally biased region" description="Low complexity" evidence="4">
    <location>
        <begin position="645"/>
        <end position="672"/>
    </location>
</feature>
<evidence type="ECO:0000256" key="3">
    <source>
        <dbReference type="ARBA" id="ARBA00022679"/>
    </source>
</evidence>
<evidence type="ECO:0000256" key="2">
    <source>
        <dbReference type="ARBA" id="ARBA00022553"/>
    </source>
</evidence>
<evidence type="ECO:0000259" key="5">
    <source>
        <dbReference type="PROSITE" id="PS50075"/>
    </source>
</evidence>
<feature type="region of interest" description="Disordered" evidence="4">
    <location>
        <begin position="645"/>
        <end position="677"/>
    </location>
</feature>
<dbReference type="Gene3D" id="3.30.70.3290">
    <property type="match status" value="1"/>
</dbReference>
<dbReference type="Pfam" id="PF08659">
    <property type="entry name" value="KR"/>
    <property type="match status" value="1"/>
</dbReference>
<evidence type="ECO:0000256" key="1">
    <source>
        <dbReference type="ARBA" id="ARBA00022450"/>
    </source>
</evidence>
<dbReference type="Gene3D" id="1.10.1200.10">
    <property type="entry name" value="ACP-like"/>
    <property type="match status" value="1"/>
</dbReference>
<keyword evidence="8" id="KW-1185">Reference proteome</keyword>
<dbReference type="Gene3D" id="3.40.47.10">
    <property type="match status" value="1"/>
</dbReference>
<accession>A0ABT2JKB4</accession>
<keyword evidence="2" id="KW-0597">Phosphoprotein</keyword>
<keyword evidence="3" id="KW-0808">Transferase</keyword>
<dbReference type="EMBL" id="JAFFZE010000042">
    <property type="protein sequence ID" value="MCT2588332.1"/>
    <property type="molecule type" value="Genomic_DNA"/>
</dbReference>
<dbReference type="InterPro" id="IPR032821">
    <property type="entry name" value="PKS_assoc"/>
</dbReference>
<sequence>PGQANYAAANTFLDALAHHRTNTTAVSWGHWHTDTQLTGHLTDADHDRLAALGILPLPVVTGLRHLDAAVAAPGAHYCPALLDTAALSQDVAPPILHRLLRPTRKATRAASGLPAELAALPPHQHHDHVQQLVRTITADVLGHADLRSVHPTTNFRDLGFDSLTAVRLRNQLGQATGLTLTPTLVFDHPTPHALTAYVLDRLQPSAPAAPASPVTAIADDEPIAVVGLSCRFPGGVTSADELWELVASGRDAVSGFPTDRGWDLDALFDPDPDAVGSSHSRSGGFVDGVADFDAGFFGISPREALAMDPQQRLLLEGVWEAIEHARIDPNSLRGTDTGVFAGIMHQDYGFLSQSRPDLAGYLGLGTSASIVSGRVAYSFGFEGPALTVDTACSSSLVAVHLAAQSLRRGECSLAVAGGATVNSTPNVFVEFSRQRGMSVDGRCRSFSAGADGTGWGEGVGVLVLERLSDARRNGHRVLALVRGSAVNQDGASNGLTAPNGPSQERVIRAALANAGLSTTDVDAVEAHGTGTVLGDPIEAQALLATYGQGRDEPLWLGSVKSNIGHAQAAAGAAGLIKMIMAMRHGRLPATLHVDEPTSKVDWSAGGVELLTEPRDWPAVERPRRAGVSAFGASGTNAHVIIEQPPSEQAPSEQAPSEQAPSEEAPSEEVPASGPVVWSVSARSPEALAGQVRRLRDWVRAHPDVDPGEVASAL</sequence>
<dbReference type="CDD" id="cd00833">
    <property type="entry name" value="PKS"/>
    <property type="match status" value="1"/>
</dbReference>
<evidence type="ECO:0000313" key="8">
    <source>
        <dbReference type="Proteomes" id="UP001156441"/>
    </source>
</evidence>
<dbReference type="InterPro" id="IPR009081">
    <property type="entry name" value="PP-bd_ACP"/>
</dbReference>
<protein>
    <submittedName>
        <fullName evidence="7">KR domain-containing protein</fullName>
    </submittedName>
</protein>
<dbReference type="InterPro" id="IPR036736">
    <property type="entry name" value="ACP-like_sf"/>
</dbReference>
<dbReference type="SUPFAM" id="SSF53901">
    <property type="entry name" value="Thiolase-like"/>
    <property type="match status" value="1"/>
</dbReference>
<comment type="caution">
    <text evidence="7">The sequence shown here is derived from an EMBL/GenBank/DDBJ whole genome shotgun (WGS) entry which is preliminary data.</text>
</comment>
<dbReference type="InterPro" id="IPR016039">
    <property type="entry name" value="Thiolase-like"/>
</dbReference>
<dbReference type="InterPro" id="IPR014030">
    <property type="entry name" value="Ketoacyl_synth_N"/>
</dbReference>
<feature type="domain" description="Carrier" evidence="5">
    <location>
        <begin position="127"/>
        <end position="202"/>
    </location>
</feature>
<keyword evidence="1" id="KW-0596">Phosphopantetheine</keyword>
<dbReference type="InterPro" id="IPR050091">
    <property type="entry name" value="PKS_NRPS_Biosynth_Enz"/>
</dbReference>
<dbReference type="PANTHER" id="PTHR43775:SF51">
    <property type="entry name" value="INACTIVE PHENOLPHTHIOCEROL SYNTHESIS POLYKETIDE SYNTHASE TYPE I PKS1-RELATED"/>
    <property type="match status" value="1"/>
</dbReference>
<organism evidence="7 8">
    <name type="scientific">Actinophytocola gossypii</name>
    <dbReference type="NCBI Taxonomy" id="2812003"/>
    <lineage>
        <taxon>Bacteria</taxon>
        <taxon>Bacillati</taxon>
        <taxon>Actinomycetota</taxon>
        <taxon>Actinomycetes</taxon>
        <taxon>Pseudonocardiales</taxon>
        <taxon>Pseudonocardiaceae</taxon>
    </lineage>
</organism>
<reference evidence="7 8" key="1">
    <citation type="submission" date="2021-02" db="EMBL/GenBank/DDBJ databases">
        <title>Actinophytocola xerophila sp. nov., isolated from soil of cotton cropping field.</title>
        <authorList>
            <person name="Huang R."/>
            <person name="Chen X."/>
            <person name="Ge X."/>
            <person name="Liu W."/>
        </authorList>
    </citation>
    <scope>NUCLEOTIDE SEQUENCE [LARGE SCALE GENOMIC DNA]</scope>
    <source>
        <strain evidence="7 8">S1-96</strain>
    </source>
</reference>
<dbReference type="Pfam" id="PF16197">
    <property type="entry name" value="KAsynt_C_assoc"/>
    <property type="match status" value="1"/>
</dbReference>
<dbReference type="PROSITE" id="PS50075">
    <property type="entry name" value="CARRIER"/>
    <property type="match status" value="1"/>
</dbReference>
<evidence type="ECO:0000313" key="7">
    <source>
        <dbReference type="EMBL" id="MCT2588332.1"/>
    </source>
</evidence>
<feature type="non-terminal residue" evidence="7">
    <location>
        <position position="1"/>
    </location>
</feature>
<feature type="non-terminal residue" evidence="7">
    <location>
        <position position="713"/>
    </location>
</feature>
<dbReference type="Proteomes" id="UP001156441">
    <property type="component" value="Unassembled WGS sequence"/>
</dbReference>
<dbReference type="SMART" id="SM00825">
    <property type="entry name" value="PKS_KS"/>
    <property type="match status" value="1"/>
</dbReference>
<dbReference type="InterPro" id="IPR020841">
    <property type="entry name" value="PKS_Beta-ketoAc_synthase_dom"/>
</dbReference>
<dbReference type="Gene3D" id="3.40.50.720">
    <property type="entry name" value="NAD(P)-binding Rossmann-like Domain"/>
    <property type="match status" value="1"/>
</dbReference>
<dbReference type="SMART" id="SM01294">
    <property type="entry name" value="PKS_PP_betabranch"/>
    <property type="match status" value="1"/>
</dbReference>
<dbReference type="InterPro" id="IPR014031">
    <property type="entry name" value="Ketoacyl_synth_C"/>
</dbReference>
<evidence type="ECO:0000259" key="6">
    <source>
        <dbReference type="PROSITE" id="PS52004"/>
    </source>
</evidence>
<dbReference type="InterPro" id="IPR006162">
    <property type="entry name" value="Ppantetheine_attach_site"/>
</dbReference>